<sequence length="83" mass="9329">MVNLVQRGQNLVSQGRCDVYFAIISSALFTLSESKILEFLNALLFGCLVLLYNAKFNISSNKETSFEVSFYLLLHRGDDCADL</sequence>
<accession>A0ABX5QQH0</accession>
<dbReference type="EMBL" id="CP026721">
    <property type="protein sequence ID" value="QAV32613.1"/>
    <property type="molecule type" value="Genomic_DNA"/>
</dbReference>
<evidence type="ECO:0000313" key="2">
    <source>
        <dbReference type="Proteomes" id="UP000288947"/>
    </source>
</evidence>
<name>A0ABX5QQH0_9BACT</name>
<gene>
    <name evidence="1" type="ORF">CBS1_01850</name>
</gene>
<proteinExistence type="predicted"/>
<evidence type="ECO:0000313" key="1">
    <source>
        <dbReference type="EMBL" id="QAV32613.1"/>
    </source>
</evidence>
<protein>
    <submittedName>
        <fullName evidence="1">Uncharacterized protein</fullName>
    </submittedName>
</protein>
<keyword evidence="2" id="KW-1185">Reference proteome</keyword>
<organism evidence="1 2">
    <name type="scientific">Fervidobacterium changbaicum</name>
    <dbReference type="NCBI Taxonomy" id="310769"/>
    <lineage>
        <taxon>Bacteria</taxon>
        <taxon>Thermotogati</taxon>
        <taxon>Thermotogota</taxon>
        <taxon>Thermotogae</taxon>
        <taxon>Thermotogales</taxon>
        <taxon>Fervidobacteriaceae</taxon>
        <taxon>Fervidobacterium</taxon>
    </lineage>
</organism>
<reference evidence="1 2" key="1">
    <citation type="submission" date="2018-01" db="EMBL/GenBank/DDBJ databases">
        <title>The whole genome sequencing and assembly of Fervidobacterium changbaicum CBS-1 strain.</title>
        <authorList>
            <person name="Kim J.-Y."/>
            <person name="Park M.-K."/>
            <person name="Yi H."/>
            <person name="Bahn Y.-S."/>
            <person name="Kim J.F."/>
            <person name="Lee D.-W."/>
        </authorList>
    </citation>
    <scope>NUCLEOTIDE SEQUENCE [LARGE SCALE GENOMIC DNA]</scope>
    <source>
        <strain evidence="1 2">CBS-1</strain>
    </source>
</reference>
<dbReference type="Proteomes" id="UP000288947">
    <property type="component" value="Chromosome"/>
</dbReference>